<name>A0ABP0GJS6_CLALP</name>
<gene>
    <name evidence="1" type="ORF">CVLEPA_LOCUS23718</name>
</gene>
<reference evidence="1 2" key="1">
    <citation type="submission" date="2024-02" db="EMBL/GenBank/DDBJ databases">
        <authorList>
            <person name="Daric V."/>
            <person name="Darras S."/>
        </authorList>
    </citation>
    <scope>NUCLEOTIDE SEQUENCE [LARGE SCALE GENOMIC DNA]</scope>
</reference>
<dbReference type="EMBL" id="CAWYQH010000119">
    <property type="protein sequence ID" value="CAK8691126.1"/>
    <property type="molecule type" value="Genomic_DNA"/>
</dbReference>
<evidence type="ECO:0000313" key="1">
    <source>
        <dbReference type="EMBL" id="CAK8691126.1"/>
    </source>
</evidence>
<evidence type="ECO:0000313" key="2">
    <source>
        <dbReference type="Proteomes" id="UP001642483"/>
    </source>
</evidence>
<proteinExistence type="predicted"/>
<comment type="caution">
    <text evidence="1">The sequence shown here is derived from an EMBL/GenBank/DDBJ whole genome shotgun (WGS) entry which is preliminary data.</text>
</comment>
<dbReference type="Proteomes" id="UP001642483">
    <property type="component" value="Unassembled WGS sequence"/>
</dbReference>
<sequence>MLNVRWKCNYFRYVAVALVILYLFCQLSRTGNERTFLREICRDFSQQKLSLDKDAGFKLNQKQRTVL</sequence>
<protein>
    <submittedName>
        <fullName evidence="1">Uncharacterized protein</fullName>
    </submittedName>
</protein>
<keyword evidence="2" id="KW-1185">Reference proteome</keyword>
<accession>A0ABP0GJS6</accession>
<organism evidence="1 2">
    <name type="scientific">Clavelina lepadiformis</name>
    <name type="common">Light-bulb sea squirt</name>
    <name type="synonym">Ascidia lepadiformis</name>
    <dbReference type="NCBI Taxonomy" id="159417"/>
    <lineage>
        <taxon>Eukaryota</taxon>
        <taxon>Metazoa</taxon>
        <taxon>Chordata</taxon>
        <taxon>Tunicata</taxon>
        <taxon>Ascidiacea</taxon>
        <taxon>Aplousobranchia</taxon>
        <taxon>Clavelinidae</taxon>
        <taxon>Clavelina</taxon>
    </lineage>
</organism>